<evidence type="ECO:0000313" key="1">
    <source>
        <dbReference type="EMBL" id="CAG8717654.1"/>
    </source>
</evidence>
<gene>
    <name evidence="1" type="ORF">GMARGA_LOCUS13255</name>
</gene>
<sequence>GRCVAFETSVSHNMRNEGTYVTDLAMPLRATLSDLPNGCICLSTAGKKIRRNHGTYKEKSWI</sequence>
<keyword evidence="2" id="KW-1185">Reference proteome</keyword>
<accession>A0ABN7V285</accession>
<evidence type="ECO:0000313" key="2">
    <source>
        <dbReference type="Proteomes" id="UP000789901"/>
    </source>
</evidence>
<reference evidence="1 2" key="1">
    <citation type="submission" date="2021-06" db="EMBL/GenBank/DDBJ databases">
        <authorList>
            <person name="Kallberg Y."/>
            <person name="Tangrot J."/>
            <person name="Rosling A."/>
        </authorList>
    </citation>
    <scope>NUCLEOTIDE SEQUENCE [LARGE SCALE GENOMIC DNA]</scope>
    <source>
        <strain evidence="1 2">120-4 pot B 10/14</strain>
    </source>
</reference>
<protein>
    <submittedName>
        <fullName evidence="1">27972_t:CDS:1</fullName>
    </submittedName>
</protein>
<proteinExistence type="predicted"/>
<comment type="caution">
    <text evidence="1">The sequence shown here is derived from an EMBL/GenBank/DDBJ whole genome shotgun (WGS) entry which is preliminary data.</text>
</comment>
<dbReference type="Proteomes" id="UP000789901">
    <property type="component" value="Unassembled WGS sequence"/>
</dbReference>
<feature type="non-terminal residue" evidence="1">
    <location>
        <position position="1"/>
    </location>
</feature>
<name>A0ABN7V285_GIGMA</name>
<organism evidence="1 2">
    <name type="scientific">Gigaspora margarita</name>
    <dbReference type="NCBI Taxonomy" id="4874"/>
    <lineage>
        <taxon>Eukaryota</taxon>
        <taxon>Fungi</taxon>
        <taxon>Fungi incertae sedis</taxon>
        <taxon>Mucoromycota</taxon>
        <taxon>Glomeromycotina</taxon>
        <taxon>Glomeromycetes</taxon>
        <taxon>Diversisporales</taxon>
        <taxon>Gigasporaceae</taxon>
        <taxon>Gigaspora</taxon>
    </lineage>
</organism>
<dbReference type="EMBL" id="CAJVQB010008353">
    <property type="protein sequence ID" value="CAG8717654.1"/>
    <property type="molecule type" value="Genomic_DNA"/>
</dbReference>